<organism evidence="3 4">
    <name type="scientific">Saccharothrix variisporea</name>
    <dbReference type="NCBI Taxonomy" id="543527"/>
    <lineage>
        <taxon>Bacteria</taxon>
        <taxon>Bacillati</taxon>
        <taxon>Actinomycetota</taxon>
        <taxon>Actinomycetes</taxon>
        <taxon>Pseudonocardiales</taxon>
        <taxon>Pseudonocardiaceae</taxon>
        <taxon>Saccharothrix</taxon>
    </lineage>
</organism>
<dbReference type="PROSITE" id="PS50011">
    <property type="entry name" value="PROTEIN_KINASE_DOM"/>
    <property type="match status" value="1"/>
</dbReference>
<dbReference type="PANTHER" id="PTHR44167">
    <property type="entry name" value="OVARIAN-SPECIFIC SERINE/THREONINE-PROTEIN KINASE LOK-RELATED"/>
    <property type="match status" value="1"/>
</dbReference>
<dbReference type="OrthoDB" id="1492512at2"/>
<evidence type="ECO:0000256" key="1">
    <source>
        <dbReference type="SAM" id="MobiDB-lite"/>
    </source>
</evidence>
<dbReference type="NCBIfam" id="NF038151">
    <property type="entry name" value="lanthi_synth_III"/>
    <property type="match status" value="1"/>
</dbReference>
<dbReference type="RefSeq" id="WP_121218073.1">
    <property type="nucleotide sequence ID" value="NZ_JBIUBA010000023.1"/>
</dbReference>
<feature type="domain" description="Protein kinase" evidence="2">
    <location>
        <begin position="221"/>
        <end position="507"/>
    </location>
</feature>
<dbReference type="EMBL" id="RBXR01000001">
    <property type="protein sequence ID" value="RKT67636.1"/>
    <property type="molecule type" value="Genomic_DNA"/>
</dbReference>
<dbReference type="InterPro" id="IPR053524">
    <property type="entry name" value="Aerial_hyphae_peptide-synth"/>
</dbReference>
<sequence length="849" mass="93144">MAVDMSFLLVDDDFYAPWDTGDPGVRFVAGPLPAGWRRRQSGAWTHWIPPDARTPDQGWKVHVSASLTNAPHVLAVVTAVADDLRVPFKHLAGRRTFLLAHDKHANRVQSGKFCTLYPQDQDHALLVLRRLEADLRGIDGPFVLTDRRFGDSTCVSYRYGAFRGHTRVDAEGHHVERMTAPDGTEVDDERRPEFRLPPGIADPFRRHEKPAANGPLTLHGYAFDSVIQHSNAGGAYRFRSDDNLVFVKEARAHNGYTADESDAKTRLQNEFLALRAIHARAPGLCPRPIELFHHWEHSYLVTELVPGMSLYRWMVTNNPAVRTNPTPQDFADYHRRCLTLLDHLDTHLDRLHDLGWLFIDLSPTNVLVDENDQVRLVDFEAAQRIGGVRRVMGTPGYLQPQARTTAKEHPLALDRFGQSAVAQLLLFPHHEAAERNPRALDHLHADLSALAPIPDRLWDQAALPPRTPDTVSLHDLAERTADCLEAMAQPDHPDRVYPTIPLGYQTNTRALAYGTAGVLHALHRAGRPCDPAIVRRLRDDSLRATDDTAPGYLVGTAGIADVLAELGEVEAAETLLLAAADHPLAATSATFGGGAAGAAFGLLAHHRRTGDDRWLDRARRLLDGIPDDLTPQLSRLNRSGLVGGRTGVAFALLRLHRATGDPQPFERGLRLLGEELAYAQPLPVDGLGFKIGLKDRRVFPYLFAGSAGYAAVLSRYLQHRPDAEFGVPTEHRPADALERCLRACTVRFAVFPGLFTGLAGLAAVLADVGRRLGRPHLVAASVTSAHGLVRSAIPRPDGVAWLGEPGQRLSAELWSGSAGVLLALRTVLDAGAPQQERSDRHGRSPAATG</sequence>
<dbReference type="InterPro" id="IPR011009">
    <property type="entry name" value="Kinase-like_dom_sf"/>
</dbReference>
<dbReference type="SMART" id="SM01260">
    <property type="entry name" value="LANC_like"/>
    <property type="match status" value="1"/>
</dbReference>
<dbReference type="Proteomes" id="UP000272729">
    <property type="component" value="Unassembled WGS sequence"/>
</dbReference>
<name>A0A495X2B9_9PSEU</name>
<dbReference type="SUPFAM" id="SSF56112">
    <property type="entry name" value="Protein kinase-like (PK-like)"/>
    <property type="match status" value="1"/>
</dbReference>
<accession>A0A495X2B9</accession>
<dbReference type="GO" id="GO:0004674">
    <property type="term" value="F:protein serine/threonine kinase activity"/>
    <property type="evidence" value="ECO:0007669"/>
    <property type="project" value="TreeGrafter"/>
</dbReference>
<dbReference type="InterPro" id="IPR058053">
    <property type="entry name" value="RamC_C"/>
</dbReference>
<dbReference type="Gene3D" id="1.50.10.20">
    <property type="match status" value="1"/>
</dbReference>
<dbReference type="InterPro" id="IPR057929">
    <property type="entry name" value="RamC_N"/>
</dbReference>
<keyword evidence="4" id="KW-1185">Reference proteome</keyword>
<dbReference type="AlphaFoldDB" id="A0A495X2B9"/>
<dbReference type="CDD" id="cd04791">
    <property type="entry name" value="LanC_SerThrkinase"/>
    <property type="match status" value="1"/>
</dbReference>
<comment type="caution">
    <text evidence="3">The sequence shown here is derived from an EMBL/GenBank/DDBJ whole genome shotgun (WGS) entry which is preliminary data.</text>
</comment>
<dbReference type="PANTHER" id="PTHR44167:SF31">
    <property type="entry name" value="PROTEIN CBG02007"/>
    <property type="match status" value="1"/>
</dbReference>
<evidence type="ECO:0000313" key="3">
    <source>
        <dbReference type="EMBL" id="RKT67636.1"/>
    </source>
</evidence>
<evidence type="ECO:0000313" key="4">
    <source>
        <dbReference type="Proteomes" id="UP000272729"/>
    </source>
</evidence>
<dbReference type="InterPro" id="IPR000719">
    <property type="entry name" value="Prot_kinase_dom"/>
</dbReference>
<reference evidence="3 4" key="1">
    <citation type="submission" date="2018-10" db="EMBL/GenBank/DDBJ databases">
        <title>Sequencing the genomes of 1000 actinobacteria strains.</title>
        <authorList>
            <person name="Klenk H.-P."/>
        </authorList>
    </citation>
    <scope>NUCLEOTIDE SEQUENCE [LARGE SCALE GENOMIC DNA]</scope>
    <source>
        <strain evidence="3 4">DSM 43911</strain>
    </source>
</reference>
<dbReference type="GO" id="GO:0005524">
    <property type="term" value="F:ATP binding"/>
    <property type="evidence" value="ECO:0007669"/>
    <property type="project" value="InterPro"/>
</dbReference>
<dbReference type="InterPro" id="IPR007822">
    <property type="entry name" value="LANC-like"/>
</dbReference>
<evidence type="ECO:0000259" key="2">
    <source>
        <dbReference type="PROSITE" id="PS50011"/>
    </source>
</evidence>
<dbReference type="GO" id="GO:0005737">
    <property type="term" value="C:cytoplasm"/>
    <property type="evidence" value="ECO:0007669"/>
    <property type="project" value="TreeGrafter"/>
</dbReference>
<feature type="region of interest" description="Disordered" evidence="1">
    <location>
        <begin position="182"/>
        <end position="207"/>
    </location>
</feature>
<dbReference type="Gene3D" id="1.50.10.10">
    <property type="match status" value="1"/>
</dbReference>
<dbReference type="Pfam" id="PF00069">
    <property type="entry name" value="Pkinase"/>
    <property type="match status" value="1"/>
</dbReference>
<dbReference type="Pfam" id="PF05147">
    <property type="entry name" value="LANC_like"/>
    <property type="match status" value="1"/>
</dbReference>
<dbReference type="GO" id="GO:0005975">
    <property type="term" value="P:carbohydrate metabolic process"/>
    <property type="evidence" value="ECO:0007669"/>
    <property type="project" value="InterPro"/>
</dbReference>
<dbReference type="InterPro" id="IPR008928">
    <property type="entry name" value="6-hairpin_glycosidase_sf"/>
</dbReference>
<proteinExistence type="predicted"/>
<dbReference type="InterPro" id="IPR012341">
    <property type="entry name" value="6hp_glycosidase-like_sf"/>
</dbReference>
<protein>
    <submittedName>
        <fullName evidence="3">Lanthionine synthetase-like protein</fullName>
    </submittedName>
</protein>
<gene>
    <name evidence="3" type="ORF">DFJ66_0812</name>
</gene>
<dbReference type="SUPFAM" id="SSF48208">
    <property type="entry name" value="Six-hairpin glycosidases"/>
    <property type="match status" value="1"/>
</dbReference>
<dbReference type="Pfam" id="PF25816">
    <property type="entry name" value="RamC_N"/>
    <property type="match status" value="1"/>
</dbReference>
<dbReference type="GO" id="GO:0031179">
    <property type="term" value="P:peptide modification"/>
    <property type="evidence" value="ECO:0007669"/>
    <property type="project" value="InterPro"/>
</dbReference>
<dbReference type="Gene3D" id="1.10.510.10">
    <property type="entry name" value="Transferase(Phosphotransferase) domain 1"/>
    <property type="match status" value="1"/>
</dbReference>